<dbReference type="Proteomes" id="UP000680206">
    <property type="component" value="Unassembled WGS sequence"/>
</dbReference>
<organism evidence="2 3">
    <name type="scientific">Actinomadura violacea</name>
    <dbReference type="NCBI Taxonomy" id="2819934"/>
    <lineage>
        <taxon>Bacteria</taxon>
        <taxon>Bacillati</taxon>
        <taxon>Actinomycetota</taxon>
        <taxon>Actinomycetes</taxon>
        <taxon>Streptosporangiales</taxon>
        <taxon>Thermomonosporaceae</taxon>
        <taxon>Actinomadura</taxon>
    </lineage>
</organism>
<evidence type="ECO:0000313" key="2">
    <source>
        <dbReference type="EMBL" id="MBO2460966.1"/>
    </source>
</evidence>
<proteinExistence type="predicted"/>
<gene>
    <name evidence="2" type="ORF">J4709_25610</name>
</gene>
<feature type="signal peptide" evidence="1">
    <location>
        <begin position="1"/>
        <end position="24"/>
    </location>
</feature>
<keyword evidence="1" id="KW-0732">Signal</keyword>
<name>A0ABS3RW29_9ACTN</name>
<evidence type="ECO:0000256" key="1">
    <source>
        <dbReference type="SAM" id="SignalP"/>
    </source>
</evidence>
<sequence length="73" mass="7898">MSTRSRRFLTAVVVSAGPPLVALAVQRYLADPDALRLLGMRGSLAVKRVADAQVSVWQRVSATAATSYQRARL</sequence>
<dbReference type="EMBL" id="JAGEPF010000016">
    <property type="protein sequence ID" value="MBO2460966.1"/>
    <property type="molecule type" value="Genomic_DNA"/>
</dbReference>
<keyword evidence="3" id="KW-1185">Reference proteome</keyword>
<comment type="caution">
    <text evidence="2">The sequence shown here is derived from an EMBL/GenBank/DDBJ whole genome shotgun (WGS) entry which is preliminary data.</text>
</comment>
<accession>A0ABS3RW29</accession>
<dbReference type="RefSeq" id="WP_208244351.1">
    <property type="nucleotide sequence ID" value="NZ_JAGEPF010000016.1"/>
</dbReference>
<evidence type="ECO:0000313" key="3">
    <source>
        <dbReference type="Proteomes" id="UP000680206"/>
    </source>
</evidence>
<protein>
    <submittedName>
        <fullName evidence="2">Uncharacterized protein</fullName>
    </submittedName>
</protein>
<feature type="chain" id="PRO_5045677727" evidence="1">
    <location>
        <begin position="25"/>
        <end position="73"/>
    </location>
</feature>
<reference evidence="2 3" key="1">
    <citation type="submission" date="2021-03" db="EMBL/GenBank/DDBJ databases">
        <title>Actinomadura violae sp. nov., isolated from lichen in Thailand.</title>
        <authorList>
            <person name="Kanchanasin P."/>
            <person name="Saeng-In P."/>
            <person name="Phongsopitanun W."/>
            <person name="Yuki M."/>
            <person name="Kudo T."/>
            <person name="Ohkuma M."/>
            <person name="Tanasupawat S."/>
        </authorList>
    </citation>
    <scope>NUCLEOTIDE SEQUENCE [LARGE SCALE GENOMIC DNA]</scope>
    <source>
        <strain evidence="2 3">LCR2-06</strain>
    </source>
</reference>